<name>A0A5K7WT94_9BACL</name>
<evidence type="ECO:0000256" key="4">
    <source>
        <dbReference type="PIRSR" id="PIRSR001235-2"/>
    </source>
</evidence>
<dbReference type="Proteomes" id="UP000326951">
    <property type="component" value="Chromosome"/>
</dbReference>
<feature type="binding site" evidence="3">
    <location>
        <position position="137"/>
    </location>
    <ligand>
        <name>Zn(2+)</name>
        <dbReference type="ChEBI" id="CHEBI:29105"/>
        <label>2</label>
    </ligand>
</feature>
<keyword evidence="2 6" id="KW-0378">Hydrolase</keyword>
<sequence>MTYKTPQDLYPVTVNEERIAKYIQNLAQFGMNEKGGIDRSLGSKADIQARNWLKKLWKTALNATVTVDSAANLWAERKGKEKMKPIVLGSHHDAVANGGKYDGAVGVLLATEVVQSLKEADYKLRHPIKIVSFSAEEPNPYNISTLGSRLITGVLDGKQIGEATHQYTHEKLSETLKRLGGDVADVANHLLTSDDVDVFLECHIEQGRRLMDYGSSLAVVSTITGIYREEITIYGEANHAGTTMMENRHDALLAGAELSLAVEEAVLKQNRTDVVGTVGHMEISPNSANIIPGTAQLILEIRTSNDQVLKRLIEQLTQRCAEIEVKRQIIIKRKTILDQKAVPMDPLVRKVLQQSIRAFGESYLDLPSMAGHDAVHMVPVAKTGMVFVPSIDGKSHCPEEKTRTEDIVKAGNVLIQTVIALDKELD</sequence>
<evidence type="ECO:0000313" key="7">
    <source>
        <dbReference type="Proteomes" id="UP000326951"/>
    </source>
</evidence>
<accession>A0A5K7WT94</accession>
<dbReference type="GO" id="GO:0016813">
    <property type="term" value="F:hydrolase activity, acting on carbon-nitrogen (but not peptide) bonds, in linear amidines"/>
    <property type="evidence" value="ECO:0007669"/>
    <property type="project" value="InterPro"/>
</dbReference>
<feature type="binding site" evidence="4">
    <location>
        <position position="228"/>
    </location>
    <ligand>
        <name>allantoate</name>
        <dbReference type="ChEBI" id="CHEBI:17536"/>
    </ligand>
</feature>
<feature type="binding site" evidence="3">
    <location>
        <position position="91"/>
    </location>
    <ligand>
        <name>Zn(2+)</name>
        <dbReference type="ChEBI" id="CHEBI:29105"/>
        <label>1</label>
    </ligand>
</feature>
<dbReference type="CDD" id="cd03884">
    <property type="entry name" value="M20_bAS"/>
    <property type="match status" value="1"/>
</dbReference>
<comment type="cofactor">
    <cofactor evidence="3">
        <name>Zn(2+)</name>
        <dbReference type="ChEBI" id="CHEBI:29105"/>
    </cofactor>
    <text evidence="3">Binds 2 Zn(2+) ions per subunit.</text>
</comment>
<dbReference type="SUPFAM" id="SSF55031">
    <property type="entry name" value="Bacterial exopeptidase dimerisation domain"/>
    <property type="match status" value="1"/>
</dbReference>
<dbReference type="NCBIfam" id="TIGR01879">
    <property type="entry name" value="hydantase"/>
    <property type="match status" value="1"/>
</dbReference>
<gene>
    <name evidence="6" type="primary">amaB</name>
    <name evidence="6" type="ORF">St703_02620</name>
</gene>
<dbReference type="InterPro" id="IPR002933">
    <property type="entry name" value="Peptidase_M20"/>
</dbReference>
<feature type="binding site" evidence="4">
    <location>
        <position position="289"/>
    </location>
    <ligand>
        <name>allantoate</name>
        <dbReference type="ChEBI" id="CHEBI:17536"/>
    </ligand>
</feature>
<organism evidence="6 7">
    <name type="scientific">Sporolactobacillus terrae</name>
    <dbReference type="NCBI Taxonomy" id="269673"/>
    <lineage>
        <taxon>Bacteria</taxon>
        <taxon>Bacillati</taxon>
        <taxon>Bacillota</taxon>
        <taxon>Bacilli</taxon>
        <taxon>Bacillales</taxon>
        <taxon>Sporolactobacillaceae</taxon>
        <taxon>Sporolactobacillus</taxon>
    </lineage>
</organism>
<dbReference type="PIRSF" id="PIRSF001235">
    <property type="entry name" value="Amidase_carbamoylase"/>
    <property type="match status" value="1"/>
</dbReference>
<feature type="domain" description="Peptidase M20 dimerisation" evidence="5">
    <location>
        <begin position="225"/>
        <end position="324"/>
    </location>
</feature>
<feature type="binding site" evidence="3">
    <location>
        <position position="203"/>
    </location>
    <ligand>
        <name>Zn(2+)</name>
        <dbReference type="ChEBI" id="CHEBI:29105"/>
        <label>1</label>
    </ligand>
</feature>
<reference evidence="6 7" key="1">
    <citation type="submission" date="2019-09" db="EMBL/GenBank/DDBJ databases">
        <title>Complete genome sequence of Sporolactobacillus terrae 70-3.</title>
        <authorList>
            <person name="Tanaka N."/>
            <person name="Shiwa Y."/>
            <person name="Fujita N."/>
            <person name="Tanasupawat S."/>
        </authorList>
    </citation>
    <scope>NUCLEOTIDE SEQUENCE [LARGE SCALE GENOMIC DNA]</scope>
    <source>
        <strain evidence="6 7">70-3</strain>
    </source>
</reference>
<dbReference type="InterPro" id="IPR010158">
    <property type="entry name" value="Amidase_Cbmase"/>
</dbReference>
<dbReference type="RefSeq" id="WP_028976876.1">
    <property type="nucleotide sequence ID" value="NZ_AP021853.1"/>
</dbReference>
<keyword evidence="3" id="KW-0862">Zinc</keyword>
<dbReference type="Pfam" id="PF01546">
    <property type="entry name" value="Peptidase_M20"/>
    <property type="match status" value="1"/>
</dbReference>
<feature type="binding site" evidence="4">
    <location>
        <position position="302"/>
    </location>
    <ligand>
        <name>allantoate</name>
        <dbReference type="ChEBI" id="CHEBI:17536"/>
    </ligand>
</feature>
<dbReference type="InterPro" id="IPR036264">
    <property type="entry name" value="Bact_exopeptidase_dim_dom"/>
</dbReference>
<evidence type="ECO:0000256" key="3">
    <source>
        <dbReference type="PIRSR" id="PIRSR001235-1"/>
    </source>
</evidence>
<dbReference type="GO" id="GO:0046872">
    <property type="term" value="F:metal ion binding"/>
    <property type="evidence" value="ECO:0007669"/>
    <property type="project" value="UniProtKB-KW"/>
</dbReference>
<dbReference type="PANTHER" id="PTHR32494">
    <property type="entry name" value="ALLANTOATE DEIMINASE-RELATED"/>
    <property type="match status" value="1"/>
</dbReference>
<feature type="binding site" evidence="3">
    <location>
        <position position="102"/>
    </location>
    <ligand>
        <name>Zn(2+)</name>
        <dbReference type="ChEBI" id="CHEBI:29105"/>
        <label>1</label>
    </ligand>
</feature>
<evidence type="ECO:0000259" key="5">
    <source>
        <dbReference type="Pfam" id="PF07687"/>
    </source>
</evidence>
<dbReference type="SUPFAM" id="SSF53187">
    <property type="entry name" value="Zn-dependent exopeptidases"/>
    <property type="match status" value="1"/>
</dbReference>
<dbReference type="EMBL" id="AP021853">
    <property type="protein sequence ID" value="BBN97557.1"/>
    <property type="molecule type" value="Genomic_DNA"/>
</dbReference>
<evidence type="ECO:0000256" key="1">
    <source>
        <dbReference type="ARBA" id="ARBA00006153"/>
    </source>
</evidence>
<comment type="similarity">
    <text evidence="1">Belongs to the peptidase M20 family.</text>
</comment>
<feature type="binding site" evidence="3">
    <location>
        <position position="102"/>
    </location>
    <ligand>
        <name>Zn(2+)</name>
        <dbReference type="ChEBI" id="CHEBI:29105"/>
        <label>2</label>
    </ligand>
</feature>
<dbReference type="AlphaFoldDB" id="A0A5K7WT94"/>
<dbReference type="Gene3D" id="3.30.70.360">
    <property type="match status" value="1"/>
</dbReference>
<dbReference type="Pfam" id="PF07687">
    <property type="entry name" value="M20_dimer"/>
    <property type="match status" value="1"/>
</dbReference>
<proteinExistence type="inferred from homology"/>
<dbReference type="InterPro" id="IPR011650">
    <property type="entry name" value="Peptidase_M20_dimer"/>
</dbReference>
<evidence type="ECO:0000313" key="6">
    <source>
        <dbReference type="EMBL" id="BBN97557.1"/>
    </source>
</evidence>
<evidence type="ECO:0000256" key="2">
    <source>
        <dbReference type="ARBA" id="ARBA00022801"/>
    </source>
</evidence>
<protein>
    <submittedName>
        <fullName evidence="6">Zn-dependent hydrolase</fullName>
    </submittedName>
</protein>
<keyword evidence="3" id="KW-0479">Metal-binding</keyword>
<dbReference type="PANTHER" id="PTHR32494:SF5">
    <property type="entry name" value="ALLANTOATE AMIDOHYDROLASE"/>
    <property type="match status" value="1"/>
</dbReference>
<dbReference type="Gene3D" id="3.40.630.10">
    <property type="entry name" value="Zn peptidases"/>
    <property type="match status" value="1"/>
</dbReference>
<feature type="binding site" evidence="3">
    <location>
        <position position="396"/>
    </location>
    <ligand>
        <name>Zn(2+)</name>
        <dbReference type="ChEBI" id="CHEBI:29105"/>
        <label>2</label>
    </ligand>
</feature>